<dbReference type="EMBL" id="MU853333">
    <property type="protein sequence ID" value="KAK4116802.1"/>
    <property type="molecule type" value="Genomic_DNA"/>
</dbReference>
<dbReference type="Proteomes" id="UP001302812">
    <property type="component" value="Unassembled WGS sequence"/>
</dbReference>
<keyword evidence="3" id="KW-1185">Reference proteome</keyword>
<accession>A0AAN6TLT0</accession>
<dbReference type="RefSeq" id="XP_064674372.1">
    <property type="nucleotide sequence ID" value="XM_064809083.1"/>
</dbReference>
<reference evidence="2" key="2">
    <citation type="submission" date="2023-05" db="EMBL/GenBank/DDBJ databases">
        <authorList>
            <consortium name="Lawrence Berkeley National Laboratory"/>
            <person name="Steindorff A."/>
            <person name="Hensen N."/>
            <person name="Bonometti L."/>
            <person name="Westerberg I."/>
            <person name="Brannstrom I.O."/>
            <person name="Guillou S."/>
            <person name="Cros-Aarteil S."/>
            <person name="Calhoun S."/>
            <person name="Haridas S."/>
            <person name="Kuo A."/>
            <person name="Mondo S."/>
            <person name="Pangilinan J."/>
            <person name="Riley R."/>
            <person name="Labutti K."/>
            <person name="Andreopoulos B."/>
            <person name="Lipzen A."/>
            <person name="Chen C."/>
            <person name="Yanf M."/>
            <person name="Daum C."/>
            <person name="Ng V."/>
            <person name="Clum A."/>
            <person name="Ohm R."/>
            <person name="Martin F."/>
            <person name="Silar P."/>
            <person name="Natvig D."/>
            <person name="Lalanne C."/>
            <person name="Gautier V."/>
            <person name="Ament-Velasquez S.L."/>
            <person name="Kruys A."/>
            <person name="Hutchinson M.I."/>
            <person name="Powell A.J."/>
            <person name="Barry K."/>
            <person name="Miller A.N."/>
            <person name="Grigoriev I.V."/>
            <person name="Debuchy R."/>
            <person name="Gladieux P."/>
            <person name="Thoren M.H."/>
            <person name="Johannesson H."/>
        </authorList>
    </citation>
    <scope>NUCLEOTIDE SEQUENCE</scope>
    <source>
        <strain evidence="2">CBS 508.74</strain>
    </source>
</reference>
<dbReference type="GeneID" id="89933206"/>
<evidence type="ECO:0000313" key="3">
    <source>
        <dbReference type="Proteomes" id="UP001302812"/>
    </source>
</evidence>
<protein>
    <submittedName>
        <fullName evidence="2">Uncharacterized protein</fullName>
    </submittedName>
</protein>
<sequence>MLASGNAFLFFPFSSFHTERACRVYFCSPSSCILFVLAGPIGPISLRHNLQQRLRFPDPGRTVEPPSSDGRRLTTQPRSCHWQSLSAGGSRGDPNLLFHYPASPPRLRPLRALSVHGFIPQQLGIRLIISG</sequence>
<feature type="region of interest" description="Disordered" evidence="1">
    <location>
        <begin position="56"/>
        <end position="76"/>
    </location>
</feature>
<dbReference type="AlphaFoldDB" id="A0AAN6TLT0"/>
<gene>
    <name evidence="2" type="ORF">N656DRAFT_275300</name>
</gene>
<evidence type="ECO:0000256" key="1">
    <source>
        <dbReference type="SAM" id="MobiDB-lite"/>
    </source>
</evidence>
<organism evidence="2 3">
    <name type="scientific">Canariomyces notabilis</name>
    <dbReference type="NCBI Taxonomy" id="2074819"/>
    <lineage>
        <taxon>Eukaryota</taxon>
        <taxon>Fungi</taxon>
        <taxon>Dikarya</taxon>
        <taxon>Ascomycota</taxon>
        <taxon>Pezizomycotina</taxon>
        <taxon>Sordariomycetes</taxon>
        <taxon>Sordariomycetidae</taxon>
        <taxon>Sordariales</taxon>
        <taxon>Chaetomiaceae</taxon>
        <taxon>Canariomyces</taxon>
    </lineage>
</organism>
<comment type="caution">
    <text evidence="2">The sequence shown here is derived from an EMBL/GenBank/DDBJ whole genome shotgun (WGS) entry which is preliminary data.</text>
</comment>
<reference evidence="2" key="1">
    <citation type="journal article" date="2023" name="Mol. Phylogenet. Evol.">
        <title>Genome-scale phylogeny and comparative genomics of the fungal order Sordariales.</title>
        <authorList>
            <person name="Hensen N."/>
            <person name="Bonometti L."/>
            <person name="Westerberg I."/>
            <person name="Brannstrom I.O."/>
            <person name="Guillou S."/>
            <person name="Cros-Aarteil S."/>
            <person name="Calhoun S."/>
            <person name="Haridas S."/>
            <person name="Kuo A."/>
            <person name="Mondo S."/>
            <person name="Pangilinan J."/>
            <person name="Riley R."/>
            <person name="LaButti K."/>
            <person name="Andreopoulos B."/>
            <person name="Lipzen A."/>
            <person name="Chen C."/>
            <person name="Yan M."/>
            <person name="Daum C."/>
            <person name="Ng V."/>
            <person name="Clum A."/>
            <person name="Steindorff A."/>
            <person name="Ohm R.A."/>
            <person name="Martin F."/>
            <person name="Silar P."/>
            <person name="Natvig D.O."/>
            <person name="Lalanne C."/>
            <person name="Gautier V."/>
            <person name="Ament-Velasquez S.L."/>
            <person name="Kruys A."/>
            <person name="Hutchinson M.I."/>
            <person name="Powell A.J."/>
            <person name="Barry K."/>
            <person name="Miller A.N."/>
            <person name="Grigoriev I.V."/>
            <person name="Debuchy R."/>
            <person name="Gladieux P."/>
            <person name="Hiltunen Thoren M."/>
            <person name="Johannesson H."/>
        </authorList>
    </citation>
    <scope>NUCLEOTIDE SEQUENCE</scope>
    <source>
        <strain evidence="2">CBS 508.74</strain>
    </source>
</reference>
<evidence type="ECO:0000313" key="2">
    <source>
        <dbReference type="EMBL" id="KAK4116802.1"/>
    </source>
</evidence>
<proteinExistence type="predicted"/>
<name>A0AAN6TLT0_9PEZI</name>